<evidence type="ECO:0000256" key="1">
    <source>
        <dbReference type="SAM" id="SignalP"/>
    </source>
</evidence>
<comment type="caution">
    <text evidence="2">The sequence shown here is derived from an EMBL/GenBank/DDBJ whole genome shotgun (WGS) entry which is preliminary data.</text>
</comment>
<reference evidence="2 3" key="1">
    <citation type="submission" date="2014-07" db="EMBL/GenBank/DDBJ databases">
        <title>Genome of Flavobacterium reichenbachii LMG 25512.</title>
        <authorList>
            <person name="Stropko S.J."/>
            <person name="Pipes S.E."/>
            <person name="Newman J.D."/>
        </authorList>
    </citation>
    <scope>NUCLEOTIDE SEQUENCE [LARGE SCALE GENOMIC DNA]</scope>
    <source>
        <strain evidence="2 3">LMG 25512</strain>
    </source>
</reference>
<feature type="chain" id="PRO_5001801038" description="Sugar-binding protein" evidence="1">
    <location>
        <begin position="23"/>
        <end position="308"/>
    </location>
</feature>
<dbReference type="Proteomes" id="UP000028715">
    <property type="component" value="Unassembled WGS sequence"/>
</dbReference>
<evidence type="ECO:0000313" key="2">
    <source>
        <dbReference type="EMBL" id="KFF02886.1"/>
    </source>
</evidence>
<keyword evidence="1" id="KW-0732">Signal</keyword>
<evidence type="ECO:0008006" key="4">
    <source>
        <dbReference type="Google" id="ProtNLM"/>
    </source>
</evidence>
<dbReference type="EMBL" id="JPRL01000003">
    <property type="protein sequence ID" value="KFF02886.1"/>
    <property type="molecule type" value="Genomic_DNA"/>
</dbReference>
<dbReference type="RefSeq" id="WP_035689567.1">
    <property type="nucleotide sequence ID" value="NZ_JPRL01000003.1"/>
</dbReference>
<gene>
    <name evidence="2" type="ORF">IW19_22255</name>
</gene>
<sequence>MRQTYLISFLFFLIVNTFYSQSNDLSVSDFKGKVKTVITYLNNEREKSISYNEDGNIIDYVGYDPKTQYFNKKYDSKGRMIYYKDENFITIKNYNDSENSSFEYTILALRKDTTNSYYNQFDKTQNLLINKHTEYSNNKRWIERSTEYKYDTLNRLIKEVFTQQNADNTIGKALITYIEYFYNNGIIKKIASDGKGQEFITENFKFPSKIPLYKSIYDYYKFNNDDFIYDEKTKLTKVIKYQNKDNSLKKVLTFSGKELLLIEEDYTKEILILKTENKYDDTNNIIEKITKDYRNGKTRKNKYIITYY</sequence>
<name>A0A085ZEM2_9FLAO</name>
<accession>A0A085ZEM2</accession>
<feature type="signal peptide" evidence="1">
    <location>
        <begin position="1"/>
        <end position="22"/>
    </location>
</feature>
<keyword evidence="3" id="KW-1185">Reference proteome</keyword>
<dbReference type="AlphaFoldDB" id="A0A085ZEM2"/>
<evidence type="ECO:0000313" key="3">
    <source>
        <dbReference type="Proteomes" id="UP000028715"/>
    </source>
</evidence>
<proteinExistence type="predicted"/>
<protein>
    <recommendedName>
        <fullName evidence="4">Sugar-binding protein</fullName>
    </recommendedName>
</protein>
<dbReference type="OrthoDB" id="9815752at2"/>
<organism evidence="2 3">
    <name type="scientific">Flavobacterium reichenbachii</name>
    <dbReference type="NCBI Taxonomy" id="362418"/>
    <lineage>
        <taxon>Bacteria</taxon>
        <taxon>Pseudomonadati</taxon>
        <taxon>Bacteroidota</taxon>
        <taxon>Flavobacteriia</taxon>
        <taxon>Flavobacteriales</taxon>
        <taxon>Flavobacteriaceae</taxon>
        <taxon>Flavobacterium</taxon>
    </lineage>
</organism>